<evidence type="ECO:0000256" key="2">
    <source>
        <dbReference type="ARBA" id="ARBA00023242"/>
    </source>
</evidence>
<dbReference type="GO" id="GO:0030289">
    <property type="term" value="C:protein phosphatase 4 complex"/>
    <property type="evidence" value="ECO:0007669"/>
    <property type="project" value="TreeGrafter"/>
</dbReference>
<evidence type="ECO:0000313" key="4">
    <source>
        <dbReference type="EMBL" id="KAK4266384.1"/>
    </source>
</evidence>
<dbReference type="Pfam" id="PF04802">
    <property type="entry name" value="PP4R3"/>
    <property type="match status" value="1"/>
</dbReference>
<evidence type="ECO:0000259" key="3">
    <source>
        <dbReference type="Pfam" id="PF04802"/>
    </source>
</evidence>
<keyword evidence="2" id="KW-0539">Nucleus</keyword>
<protein>
    <recommendedName>
        <fullName evidence="3">Serine/threonine-protein phosphatase 4 regulatory subunit 3-like central domain-containing protein</fullName>
    </recommendedName>
</protein>
<dbReference type="GO" id="GO:0005654">
    <property type="term" value="C:nucleoplasm"/>
    <property type="evidence" value="ECO:0007669"/>
    <property type="project" value="TreeGrafter"/>
</dbReference>
<comment type="caution">
    <text evidence="4">The sequence shown here is derived from an EMBL/GenBank/DDBJ whole genome shotgun (WGS) entry which is preliminary data.</text>
</comment>
<feature type="domain" description="Serine/threonine-protein phosphatase 4 regulatory subunit 3-like central" evidence="3">
    <location>
        <begin position="20"/>
        <end position="75"/>
    </location>
</feature>
<dbReference type="PANTHER" id="PTHR23318">
    <property type="entry name" value="ATP SYNTHASE GAMMA-RELATED"/>
    <property type="match status" value="1"/>
</dbReference>
<keyword evidence="5" id="KW-1185">Reference proteome</keyword>
<proteinExistence type="predicted"/>
<dbReference type="PANTHER" id="PTHR23318:SF0">
    <property type="entry name" value="SERINE_THREONINE-PROTEIN PHOSPHATASE 4 REGULATORY SUBUNIT 3"/>
    <property type="match status" value="1"/>
</dbReference>
<evidence type="ECO:0000256" key="1">
    <source>
        <dbReference type="ARBA" id="ARBA00004123"/>
    </source>
</evidence>
<dbReference type="EMBL" id="JAWXYG010000008">
    <property type="protein sequence ID" value="KAK4266384.1"/>
    <property type="molecule type" value="Genomic_DNA"/>
</dbReference>
<organism evidence="4 5">
    <name type="scientific">Acacia crassicarpa</name>
    <name type="common">northern wattle</name>
    <dbReference type="NCBI Taxonomy" id="499986"/>
    <lineage>
        <taxon>Eukaryota</taxon>
        <taxon>Viridiplantae</taxon>
        <taxon>Streptophyta</taxon>
        <taxon>Embryophyta</taxon>
        <taxon>Tracheophyta</taxon>
        <taxon>Spermatophyta</taxon>
        <taxon>Magnoliopsida</taxon>
        <taxon>eudicotyledons</taxon>
        <taxon>Gunneridae</taxon>
        <taxon>Pentapetalae</taxon>
        <taxon>rosids</taxon>
        <taxon>fabids</taxon>
        <taxon>Fabales</taxon>
        <taxon>Fabaceae</taxon>
        <taxon>Caesalpinioideae</taxon>
        <taxon>mimosoid clade</taxon>
        <taxon>Acacieae</taxon>
        <taxon>Acacia</taxon>
    </lineage>
</organism>
<accession>A0AAE1JE31</accession>
<dbReference type="AlphaFoldDB" id="A0AAE1JE31"/>
<reference evidence="4" key="1">
    <citation type="submission" date="2023-10" db="EMBL/GenBank/DDBJ databases">
        <title>Chromosome-level genome of the transformable northern wattle, Acacia crassicarpa.</title>
        <authorList>
            <person name="Massaro I."/>
            <person name="Sinha N.R."/>
            <person name="Poethig S."/>
            <person name="Leichty A.R."/>
        </authorList>
    </citation>
    <scope>NUCLEOTIDE SEQUENCE</scope>
    <source>
        <strain evidence="4">Acra3RX</strain>
        <tissue evidence="4">Leaf</tissue>
    </source>
</reference>
<name>A0AAE1JE31_9FABA</name>
<comment type="subcellular location">
    <subcellularLocation>
        <location evidence="1">Nucleus</location>
    </subcellularLocation>
</comment>
<dbReference type="InterPro" id="IPR006887">
    <property type="entry name" value="P4R3-like_central_dom"/>
</dbReference>
<gene>
    <name evidence="4" type="ORF">QN277_027318</name>
</gene>
<sequence>MKFQRSLCVVVLPSLSGYEDVVLARVLDEATVVNLNSIIHGNNGLVVSLLKDDNTFVQELFSRLNSSTTSLESKKIWWKYLLC</sequence>
<evidence type="ECO:0000313" key="5">
    <source>
        <dbReference type="Proteomes" id="UP001293593"/>
    </source>
</evidence>
<dbReference type="InterPro" id="IPR051137">
    <property type="entry name" value="PP4R3-like"/>
</dbReference>
<dbReference type="GO" id="GO:0072542">
    <property type="term" value="F:protein phosphatase activator activity"/>
    <property type="evidence" value="ECO:0007669"/>
    <property type="project" value="TreeGrafter"/>
</dbReference>
<dbReference type="Proteomes" id="UP001293593">
    <property type="component" value="Unassembled WGS sequence"/>
</dbReference>